<dbReference type="Proteomes" id="UP000614216">
    <property type="component" value="Unassembled WGS sequence"/>
</dbReference>
<accession>A0A937KC96</accession>
<proteinExistence type="predicted"/>
<protein>
    <submittedName>
        <fullName evidence="1">Uncharacterized protein</fullName>
    </submittedName>
</protein>
<comment type="caution">
    <text evidence="1">The sequence shown here is derived from an EMBL/GenBank/DDBJ whole genome shotgun (WGS) entry which is preliminary data.</text>
</comment>
<name>A0A937KC96_9BACT</name>
<organism evidence="1 2">
    <name type="scientific">Fulvivirga marina</name>
    <dbReference type="NCBI Taxonomy" id="2494733"/>
    <lineage>
        <taxon>Bacteria</taxon>
        <taxon>Pseudomonadati</taxon>
        <taxon>Bacteroidota</taxon>
        <taxon>Cytophagia</taxon>
        <taxon>Cytophagales</taxon>
        <taxon>Fulvivirgaceae</taxon>
        <taxon>Fulvivirga</taxon>
    </lineage>
</organism>
<reference evidence="1" key="1">
    <citation type="submission" date="2021-01" db="EMBL/GenBank/DDBJ databases">
        <title>Fulvivirga kasyanovii gen. nov., sp nov., a novel member of the phylum Bacteroidetes isolated from seawater in a mussel farm.</title>
        <authorList>
            <person name="Zhao L.-H."/>
            <person name="Wang Z.-J."/>
        </authorList>
    </citation>
    <scope>NUCLEOTIDE SEQUENCE</scope>
    <source>
        <strain evidence="1">29W222</strain>
    </source>
</reference>
<sequence length="542" mass="60284">MKKLIIILTLILPSLMYGEDLPESHFVPEGGQMIGDVMCSSKPIFRVSMSSIIKREVYTRISLIPYNTNIISFEIINKPATMDVVSESRVNGKTLVWTPLTDFKADAQVSIKVRPIYASDSLQREAGCNSYLIQLPIERDLPPKLSVKDEFIQQIAVNGALIEVKYNLFGGDDGENLLLFEDEDISTLQLMVIQDNVRINTDDLDKGIIKFTHFGPTPAPPADKFSIKLRAKDRLGQRSDIATINFVIVAESTTPSFSMCDGNNQRVLPNHQVAYEGQTLKVEMIKAINPATNELCLVEVDDNKISNYSINQDANVFSWTPNEDVLPDTRGEELVETNIRLKAIAPSGLSSTCTLVVKVTNSTSKEGMYRYNAALEKFEKSEKEFLEAVRKPLCYLQYASQKVARNQEQISNIQDIYTGADGLYAITASSNPVAAGIYGGVGLLIGALDKMGSNRADQVKAKAHELQQAISQYQKLSSEFTQKQGKLTRFKTDAQCLEMLQLSEQIEAALATFKTQVPGFITITAIFNRRIEQRIKEACASY</sequence>
<evidence type="ECO:0000313" key="1">
    <source>
        <dbReference type="EMBL" id="MBL6447931.1"/>
    </source>
</evidence>
<gene>
    <name evidence="1" type="ORF">JMN32_16565</name>
</gene>
<keyword evidence="2" id="KW-1185">Reference proteome</keyword>
<dbReference type="AlphaFoldDB" id="A0A937KC96"/>
<evidence type="ECO:0000313" key="2">
    <source>
        <dbReference type="Proteomes" id="UP000614216"/>
    </source>
</evidence>
<dbReference type="EMBL" id="JAEUGD010000058">
    <property type="protein sequence ID" value="MBL6447931.1"/>
    <property type="molecule type" value="Genomic_DNA"/>
</dbReference>
<dbReference type="RefSeq" id="WP_202857474.1">
    <property type="nucleotide sequence ID" value="NZ_JAEUGD010000058.1"/>
</dbReference>